<comment type="caution">
    <text evidence="1">The sequence shown here is derived from an EMBL/GenBank/DDBJ whole genome shotgun (WGS) entry which is preliminary data.</text>
</comment>
<reference evidence="1" key="1">
    <citation type="journal article" date="2015" name="Nature">
        <title>Complex archaea that bridge the gap between prokaryotes and eukaryotes.</title>
        <authorList>
            <person name="Spang A."/>
            <person name="Saw J.H."/>
            <person name="Jorgensen S.L."/>
            <person name="Zaremba-Niedzwiedzka K."/>
            <person name="Martijn J."/>
            <person name="Lind A.E."/>
            <person name="van Eijk R."/>
            <person name="Schleper C."/>
            <person name="Guy L."/>
            <person name="Ettema T.J."/>
        </authorList>
    </citation>
    <scope>NUCLEOTIDE SEQUENCE</scope>
</reference>
<dbReference type="EMBL" id="LAZR01050544">
    <property type="protein sequence ID" value="KKK87122.1"/>
    <property type="molecule type" value="Genomic_DNA"/>
</dbReference>
<accession>A0A0F8Z061</accession>
<name>A0A0F8Z061_9ZZZZ</name>
<dbReference type="AlphaFoldDB" id="A0A0F8Z061"/>
<organism evidence="1">
    <name type="scientific">marine sediment metagenome</name>
    <dbReference type="NCBI Taxonomy" id="412755"/>
    <lineage>
        <taxon>unclassified sequences</taxon>
        <taxon>metagenomes</taxon>
        <taxon>ecological metagenomes</taxon>
    </lineage>
</organism>
<evidence type="ECO:0000313" key="1">
    <source>
        <dbReference type="EMBL" id="KKK87122.1"/>
    </source>
</evidence>
<gene>
    <name evidence="1" type="ORF">LCGC14_2756390</name>
</gene>
<protein>
    <submittedName>
        <fullName evidence="1">Uncharacterized protein</fullName>
    </submittedName>
</protein>
<sequence>MTNRSFDSHMRQLRNQSFTSASDLFQNYKEYVLLNESRLFFKIINVRDKLITHRNINIGESWTYFEKENKFRVHISKDIPVGRVPEDLRNEIFTILTKFSYVKWLDII</sequence>
<proteinExistence type="predicted"/>